<dbReference type="EMBL" id="PVXQ01000060">
    <property type="protein sequence ID" value="PRR79617.1"/>
    <property type="molecule type" value="Genomic_DNA"/>
</dbReference>
<dbReference type="GO" id="GO:0006098">
    <property type="term" value="P:pentose-phosphate shunt"/>
    <property type="evidence" value="ECO:0007669"/>
    <property type="project" value="TreeGrafter"/>
</dbReference>
<dbReference type="PROSITE" id="PS00801">
    <property type="entry name" value="TRANSKETOLASE_1"/>
    <property type="match status" value="1"/>
</dbReference>
<sequence>MSRELDKLSINAIRVLSADAIQKANSGHPGLPLGAASMAFTLWIKMNHNGKNPTWDNRDRFVLSAGHGSMLEYSLLHLFGYGLKVSDIKQFRQVGSLTPGHPEYAHTKGVEVTTG</sequence>
<evidence type="ECO:0000313" key="6">
    <source>
        <dbReference type="EMBL" id="PRR79617.1"/>
    </source>
</evidence>
<keyword evidence="3" id="KW-0479">Metal-binding</keyword>
<accession>A0A2T0B743</accession>
<name>A0A2T0B743_9CLOT</name>
<evidence type="ECO:0000256" key="4">
    <source>
        <dbReference type="ARBA" id="ARBA00023052"/>
    </source>
</evidence>
<keyword evidence="4" id="KW-0786">Thiamine pyrophosphate</keyword>
<dbReference type="InterPro" id="IPR005474">
    <property type="entry name" value="Transketolase_N"/>
</dbReference>
<reference evidence="6 7" key="1">
    <citation type="submission" date="2018-03" db="EMBL/GenBank/DDBJ databases">
        <title>Genome sequence of Clostridium vincentii DSM 10228.</title>
        <authorList>
            <person name="Poehlein A."/>
            <person name="Daniel R."/>
        </authorList>
    </citation>
    <scope>NUCLEOTIDE SEQUENCE [LARGE SCALE GENOMIC DNA]</scope>
    <source>
        <strain evidence="6 7">DSM 10228</strain>
    </source>
</reference>
<dbReference type="GO" id="GO:0046872">
    <property type="term" value="F:metal ion binding"/>
    <property type="evidence" value="ECO:0007669"/>
    <property type="project" value="UniProtKB-KW"/>
</dbReference>
<protein>
    <submittedName>
        <fullName evidence="6">Transketolase</fullName>
        <ecNumber evidence="6">2.2.1.1</ecNumber>
    </submittedName>
</protein>
<evidence type="ECO:0000313" key="7">
    <source>
        <dbReference type="Proteomes" id="UP000239471"/>
    </source>
</evidence>
<dbReference type="EC" id="2.2.1.1" evidence="6"/>
<dbReference type="SUPFAM" id="SSF52518">
    <property type="entry name" value="Thiamin diphosphate-binding fold (THDP-binding)"/>
    <property type="match status" value="1"/>
</dbReference>
<keyword evidence="7" id="KW-1185">Reference proteome</keyword>
<evidence type="ECO:0000256" key="2">
    <source>
        <dbReference type="ARBA" id="ARBA00022679"/>
    </source>
</evidence>
<dbReference type="InterPro" id="IPR029061">
    <property type="entry name" value="THDP-binding"/>
</dbReference>
<dbReference type="GO" id="GO:0005829">
    <property type="term" value="C:cytosol"/>
    <property type="evidence" value="ECO:0007669"/>
    <property type="project" value="TreeGrafter"/>
</dbReference>
<comment type="caution">
    <text evidence="6">The sequence shown here is derived from an EMBL/GenBank/DDBJ whole genome shotgun (WGS) entry which is preliminary data.</text>
</comment>
<gene>
    <name evidence="6" type="primary">tkt_3</name>
    <name evidence="6" type="ORF">CLVI_33010</name>
</gene>
<dbReference type="Gene3D" id="3.40.50.970">
    <property type="match status" value="1"/>
</dbReference>
<organism evidence="6 7">
    <name type="scientific">Clostridium vincentii</name>
    <dbReference type="NCBI Taxonomy" id="52704"/>
    <lineage>
        <taxon>Bacteria</taxon>
        <taxon>Bacillati</taxon>
        <taxon>Bacillota</taxon>
        <taxon>Clostridia</taxon>
        <taxon>Eubacteriales</taxon>
        <taxon>Clostridiaceae</taxon>
        <taxon>Clostridium</taxon>
    </lineage>
</organism>
<dbReference type="AlphaFoldDB" id="A0A2T0B743"/>
<dbReference type="InterPro" id="IPR033247">
    <property type="entry name" value="Transketolase_fam"/>
</dbReference>
<keyword evidence="2 6" id="KW-0808">Transferase</keyword>
<feature type="domain" description="Transketolase N-terminal" evidence="5">
    <location>
        <begin position="6"/>
        <end position="115"/>
    </location>
</feature>
<dbReference type="GO" id="GO:0004802">
    <property type="term" value="F:transketolase activity"/>
    <property type="evidence" value="ECO:0007669"/>
    <property type="project" value="UniProtKB-EC"/>
</dbReference>
<evidence type="ECO:0000256" key="3">
    <source>
        <dbReference type="ARBA" id="ARBA00022723"/>
    </source>
</evidence>
<evidence type="ECO:0000256" key="1">
    <source>
        <dbReference type="ARBA" id="ARBA00001964"/>
    </source>
</evidence>
<proteinExistence type="predicted"/>
<comment type="cofactor">
    <cofactor evidence="1">
        <name>thiamine diphosphate</name>
        <dbReference type="ChEBI" id="CHEBI:58937"/>
    </cofactor>
</comment>
<dbReference type="Pfam" id="PF00456">
    <property type="entry name" value="Transketolase_N"/>
    <property type="match status" value="1"/>
</dbReference>
<dbReference type="PANTHER" id="PTHR43522">
    <property type="entry name" value="TRANSKETOLASE"/>
    <property type="match status" value="1"/>
</dbReference>
<evidence type="ECO:0000259" key="5">
    <source>
        <dbReference type="Pfam" id="PF00456"/>
    </source>
</evidence>
<dbReference type="PANTHER" id="PTHR43522:SF2">
    <property type="entry name" value="TRANSKETOLASE 1-RELATED"/>
    <property type="match status" value="1"/>
</dbReference>
<dbReference type="Proteomes" id="UP000239471">
    <property type="component" value="Unassembled WGS sequence"/>
</dbReference>
<dbReference type="InterPro" id="IPR049557">
    <property type="entry name" value="Transketolase_CS"/>
</dbReference>